<feature type="transmembrane region" description="Helical" evidence="2">
    <location>
        <begin position="36"/>
        <end position="57"/>
    </location>
</feature>
<keyword evidence="4" id="KW-0238">DNA-binding</keyword>
<dbReference type="GO" id="GO:0015628">
    <property type="term" value="P:protein secretion by the type II secretion system"/>
    <property type="evidence" value="ECO:0007669"/>
    <property type="project" value="TreeGrafter"/>
</dbReference>
<dbReference type="InterPro" id="IPR051675">
    <property type="entry name" value="Endo/Exo/Phosphatase_dom_1"/>
</dbReference>
<dbReference type="GO" id="GO:0015627">
    <property type="term" value="C:type II protein secretion system complex"/>
    <property type="evidence" value="ECO:0007669"/>
    <property type="project" value="TreeGrafter"/>
</dbReference>
<dbReference type="Gene3D" id="1.10.150.280">
    <property type="entry name" value="AF1531-like domain"/>
    <property type="match status" value="1"/>
</dbReference>
<dbReference type="GO" id="GO:0003677">
    <property type="term" value="F:DNA binding"/>
    <property type="evidence" value="ECO:0007669"/>
    <property type="project" value="UniProtKB-KW"/>
</dbReference>
<evidence type="ECO:0000313" key="5">
    <source>
        <dbReference type="Proteomes" id="UP001223646"/>
    </source>
</evidence>
<name>A0AAW9SY47_CORAY</name>
<feature type="region of interest" description="Disordered" evidence="1">
    <location>
        <begin position="71"/>
        <end position="97"/>
    </location>
</feature>
<evidence type="ECO:0000256" key="1">
    <source>
        <dbReference type="SAM" id="MobiDB-lite"/>
    </source>
</evidence>
<dbReference type="AlphaFoldDB" id="A0AAW9SY47"/>
<feature type="domain" description="Helix-hairpin-helix DNA-binding motif class 1" evidence="3">
    <location>
        <begin position="212"/>
        <end position="231"/>
    </location>
</feature>
<gene>
    <name evidence="4" type="ORF">QP460_004300</name>
</gene>
<organism evidence="4 5">
    <name type="scientific">Corynebacterium amycolatum</name>
    <dbReference type="NCBI Taxonomy" id="43765"/>
    <lineage>
        <taxon>Bacteria</taxon>
        <taxon>Bacillati</taxon>
        <taxon>Actinomycetota</taxon>
        <taxon>Actinomycetes</taxon>
        <taxon>Mycobacteriales</taxon>
        <taxon>Corynebacteriaceae</taxon>
        <taxon>Corynebacterium</taxon>
    </lineage>
</organism>
<dbReference type="InterPro" id="IPR003583">
    <property type="entry name" value="Hlx-hairpin-Hlx_DNA-bd_motif"/>
</dbReference>
<reference evidence="4" key="2">
    <citation type="submission" date="2024-05" db="EMBL/GenBank/DDBJ databases">
        <authorList>
            <person name="Wolfe A."/>
        </authorList>
    </citation>
    <scope>NUCLEOTIDE SEQUENCE</scope>
    <source>
        <strain evidence="4">UMB1064</strain>
    </source>
</reference>
<dbReference type="Gene3D" id="3.10.560.10">
    <property type="entry name" value="Outer membrane lipoprotein wza domain like"/>
    <property type="match status" value="1"/>
</dbReference>
<dbReference type="InterPro" id="IPR010994">
    <property type="entry name" value="RuvA_2-like"/>
</dbReference>
<keyword evidence="2" id="KW-0472">Membrane</keyword>
<dbReference type="PANTHER" id="PTHR21180:SF32">
    <property type="entry name" value="ENDONUCLEASE_EXONUCLEASE_PHOSPHATASE FAMILY DOMAIN-CONTAINING PROTEIN 1"/>
    <property type="match status" value="1"/>
</dbReference>
<dbReference type="SMART" id="SM00278">
    <property type="entry name" value="HhH1"/>
    <property type="match status" value="2"/>
</dbReference>
<dbReference type="NCBIfam" id="TIGR00426">
    <property type="entry name" value="competence protein ComEA helix-hairpin-helix repeat region"/>
    <property type="match status" value="1"/>
</dbReference>
<proteinExistence type="predicted"/>
<keyword evidence="2" id="KW-0812">Transmembrane</keyword>
<comment type="caution">
    <text evidence="4">The sequence shown here is derived from an EMBL/GenBank/DDBJ whole genome shotgun (WGS) entry which is preliminary data.</text>
</comment>
<dbReference type="GO" id="GO:0006281">
    <property type="term" value="P:DNA repair"/>
    <property type="evidence" value="ECO:0007669"/>
    <property type="project" value="InterPro"/>
</dbReference>
<evidence type="ECO:0000313" key="4">
    <source>
        <dbReference type="EMBL" id="MEO3716806.1"/>
    </source>
</evidence>
<dbReference type="Pfam" id="PF10531">
    <property type="entry name" value="SLBB"/>
    <property type="match status" value="1"/>
</dbReference>
<sequence length="264" mass="26149">MTNLRNRLADYLEPIDQDKRMAVDFSVRRAVVTPRVAMAACIVIAVLALGAIAAVVWPSSPQVEMPAVRDAAVAGTTPETTETSAETPGGPGKETNAQAQAGPLIVSVVGLVVNPGVVEVPAGARVVEAIERAGGLLPEANPASVNLAAPLVDGQQIVVGAEALPAGTAEGGADVSGGSGTDVSGGSGTDAAGGAGPGGSDGQININTATATQLEELPGIGPATATKIIDFREKNGPFASIDALEEVPGIGPAKVEALRDVATV</sequence>
<evidence type="ECO:0000259" key="3">
    <source>
        <dbReference type="SMART" id="SM00278"/>
    </source>
</evidence>
<evidence type="ECO:0000256" key="2">
    <source>
        <dbReference type="SAM" id="Phobius"/>
    </source>
</evidence>
<dbReference type="Proteomes" id="UP001223646">
    <property type="component" value="Unassembled WGS sequence"/>
</dbReference>
<dbReference type="SUPFAM" id="SSF47781">
    <property type="entry name" value="RuvA domain 2-like"/>
    <property type="match status" value="1"/>
</dbReference>
<dbReference type="EMBL" id="JASOOY020000012">
    <property type="protein sequence ID" value="MEO3716806.1"/>
    <property type="molecule type" value="Genomic_DNA"/>
</dbReference>
<feature type="domain" description="Helix-hairpin-helix DNA-binding motif class 1" evidence="3">
    <location>
        <begin position="242"/>
        <end position="261"/>
    </location>
</feature>
<feature type="compositionally biased region" description="Low complexity" evidence="1">
    <location>
        <begin position="71"/>
        <end position="88"/>
    </location>
</feature>
<dbReference type="PANTHER" id="PTHR21180">
    <property type="entry name" value="ENDONUCLEASE/EXONUCLEASE/PHOSPHATASE FAMILY DOMAIN-CONTAINING PROTEIN 1"/>
    <property type="match status" value="1"/>
</dbReference>
<dbReference type="InterPro" id="IPR004509">
    <property type="entry name" value="Competence_ComEA_HhH"/>
</dbReference>
<dbReference type="RefSeq" id="WP_284827225.1">
    <property type="nucleotide sequence ID" value="NZ_JASOOY020000012.1"/>
</dbReference>
<keyword evidence="2" id="KW-1133">Transmembrane helix</keyword>
<feature type="compositionally biased region" description="Gly residues" evidence="1">
    <location>
        <begin position="174"/>
        <end position="201"/>
    </location>
</feature>
<accession>A0AAW9SY47</accession>
<reference evidence="4" key="1">
    <citation type="submission" date="2023-05" db="EMBL/GenBank/DDBJ databases">
        <authorList>
            <person name="Du J."/>
        </authorList>
    </citation>
    <scope>NUCLEOTIDE SEQUENCE</scope>
    <source>
        <strain evidence="4">UMB1064</strain>
    </source>
</reference>
<dbReference type="InterPro" id="IPR019554">
    <property type="entry name" value="Soluble_ligand-bd"/>
</dbReference>
<feature type="region of interest" description="Disordered" evidence="1">
    <location>
        <begin position="168"/>
        <end position="202"/>
    </location>
</feature>
<protein>
    <submittedName>
        <fullName evidence="4">ComEA family DNA-binding protein</fullName>
    </submittedName>
</protein>
<dbReference type="Pfam" id="PF12836">
    <property type="entry name" value="HHH_3"/>
    <property type="match status" value="1"/>
</dbReference>